<dbReference type="InterPro" id="IPR031127">
    <property type="entry name" value="E3_UB_ligase_RBR"/>
</dbReference>
<dbReference type="PANTHER" id="PTHR11685">
    <property type="entry name" value="RBR FAMILY RING FINGER AND IBR DOMAIN-CONTAINING"/>
    <property type="match status" value="1"/>
</dbReference>
<evidence type="ECO:0000313" key="16">
    <source>
        <dbReference type="Proteomes" id="UP000026962"/>
    </source>
</evidence>
<evidence type="ECO:0000256" key="11">
    <source>
        <dbReference type="ARBA" id="ARBA00022833"/>
    </source>
</evidence>
<evidence type="ECO:0000259" key="13">
    <source>
        <dbReference type="PROSITE" id="PS50089"/>
    </source>
</evidence>
<dbReference type="InterPro" id="IPR013083">
    <property type="entry name" value="Znf_RING/FYVE/PHD"/>
</dbReference>
<dbReference type="PROSITE" id="PS50089">
    <property type="entry name" value="ZF_RING_2"/>
    <property type="match status" value="1"/>
</dbReference>
<dbReference type="GO" id="GO:0061630">
    <property type="term" value="F:ubiquitin protein ligase activity"/>
    <property type="evidence" value="ECO:0007669"/>
    <property type="project" value="UniProtKB-EC"/>
</dbReference>
<sequence length="455" mass="52296">MRVSQDLSIPLGIAAVLLRHCHWSPERVKKEWSEHGEKLRRAVGLPSSPDDVSGPKELNHGSSNRQCNICFSSAFAAGKTMISAGCSHYYCNECWRRFISVEVVGRGTQCLSLRCPDPCCQMPVIQELVDKVGNRADRDRYARFAFWSYVDDSGGRIKWCPGPGCDRAVEFLGANDVAVACDCKHVFCWSCGEEPHRPLSCDMACLWLDTISSRSDEVLTLTKRCPKCRRMIENERGKHYVTCCAPCCHRFWWNCLHPLGGNRTDGCAFGCLWYISSETIFWRYSDRYKKTLATKKDEKQQAMASYYYQLWASNHASLQKALEDMDELKESWLLNMANEVGIQVTDLDFLIKAYEEIAECRRVMRWVYPYGYYYLDEKRDGDKCKQLDHLQKEANFSLGRLLDSAVEGKFKLYSVEIEAFADAYQALKTDIMDLARETRHKVEKLVKAVKTDFED</sequence>
<dbReference type="InterPro" id="IPR001841">
    <property type="entry name" value="Znf_RING"/>
</dbReference>
<evidence type="ECO:0000256" key="3">
    <source>
        <dbReference type="ARBA" id="ARBA00003976"/>
    </source>
</evidence>
<dbReference type="Gene3D" id="3.30.40.10">
    <property type="entry name" value="Zinc/RING finger domain, C3HC4 (zinc finger)"/>
    <property type="match status" value="1"/>
</dbReference>
<keyword evidence="9 12" id="KW-0863">Zinc-finger</keyword>
<evidence type="ECO:0000256" key="9">
    <source>
        <dbReference type="ARBA" id="ARBA00022771"/>
    </source>
</evidence>
<evidence type="ECO:0000256" key="10">
    <source>
        <dbReference type="ARBA" id="ARBA00022786"/>
    </source>
</evidence>
<dbReference type="SUPFAM" id="SSF57850">
    <property type="entry name" value="RING/U-box"/>
    <property type="match status" value="2"/>
</dbReference>
<evidence type="ECO:0000313" key="15">
    <source>
        <dbReference type="EnsemblPlants" id="OPUNC06G02050.1"/>
    </source>
</evidence>
<dbReference type="CDD" id="cd20346">
    <property type="entry name" value="BRcat_RBR_ANKIB1"/>
    <property type="match status" value="1"/>
</dbReference>
<feature type="domain" description="RING-type" evidence="14">
    <location>
        <begin position="63"/>
        <end position="275"/>
    </location>
</feature>
<keyword evidence="16" id="KW-1185">Reference proteome</keyword>
<comment type="function">
    <text evidence="3">Might act as an E3 ubiquitin-protein ligase, or as part of E3 complex, which accepts ubiquitin from specific E2 ubiquitin-conjugating enzymes and then transfers it to substrates.</text>
</comment>
<reference evidence="15" key="2">
    <citation type="submission" date="2018-05" db="EMBL/GenBank/DDBJ databases">
        <title>OpunRS2 (Oryza punctata Reference Sequence Version 2).</title>
        <authorList>
            <person name="Zhang J."/>
            <person name="Kudrna D."/>
            <person name="Lee S."/>
            <person name="Talag J."/>
            <person name="Welchert J."/>
            <person name="Wing R.A."/>
        </authorList>
    </citation>
    <scope>NUCLEOTIDE SEQUENCE [LARGE SCALE GENOMIC DNA]</scope>
</reference>
<comment type="cofactor">
    <cofactor evidence="2">
        <name>Zn(2+)</name>
        <dbReference type="ChEBI" id="CHEBI:29105"/>
    </cofactor>
</comment>
<dbReference type="GO" id="GO:0008270">
    <property type="term" value="F:zinc ion binding"/>
    <property type="evidence" value="ECO:0007669"/>
    <property type="project" value="UniProtKB-KW"/>
</dbReference>
<accession>A0A0E0L7G1</accession>
<keyword evidence="11" id="KW-0862">Zinc</keyword>
<dbReference type="AlphaFoldDB" id="A0A0E0L7G1"/>
<evidence type="ECO:0000256" key="12">
    <source>
        <dbReference type="PROSITE-ProRule" id="PRU00175"/>
    </source>
</evidence>
<dbReference type="EnsemblPlants" id="OPUNC06G02050.1">
    <property type="protein sequence ID" value="OPUNC06G02050.1"/>
    <property type="gene ID" value="OPUNC06G02050"/>
</dbReference>
<protein>
    <recommendedName>
        <fullName evidence="5">RBR-type E3 ubiquitin transferase</fullName>
        <ecNumber evidence="5">2.3.2.31</ecNumber>
    </recommendedName>
</protein>
<comment type="catalytic activity">
    <reaction evidence="1">
        <text>[E2 ubiquitin-conjugating enzyme]-S-ubiquitinyl-L-cysteine + [acceptor protein]-L-lysine = [E2 ubiquitin-conjugating enzyme]-L-cysteine + [acceptor protein]-N(6)-ubiquitinyl-L-lysine.</text>
        <dbReference type="EC" id="2.3.2.31"/>
    </reaction>
</comment>
<comment type="similarity">
    <text evidence="4">Belongs to the RBR family. Ariadne subfamily.</text>
</comment>
<dbReference type="HOGENOM" id="CLU_009823_3_1_1"/>
<proteinExistence type="inferred from homology"/>
<dbReference type="Pfam" id="PF01485">
    <property type="entry name" value="IBR"/>
    <property type="match status" value="1"/>
</dbReference>
<evidence type="ECO:0000256" key="4">
    <source>
        <dbReference type="ARBA" id="ARBA00005884"/>
    </source>
</evidence>
<feature type="domain" description="RING-type" evidence="13">
    <location>
        <begin position="67"/>
        <end position="116"/>
    </location>
</feature>
<evidence type="ECO:0000256" key="1">
    <source>
        <dbReference type="ARBA" id="ARBA00001798"/>
    </source>
</evidence>
<dbReference type="eggNOG" id="KOG1815">
    <property type="taxonomic scope" value="Eukaryota"/>
</dbReference>
<evidence type="ECO:0000256" key="8">
    <source>
        <dbReference type="ARBA" id="ARBA00022737"/>
    </source>
</evidence>
<evidence type="ECO:0000256" key="6">
    <source>
        <dbReference type="ARBA" id="ARBA00022679"/>
    </source>
</evidence>
<evidence type="ECO:0000259" key="14">
    <source>
        <dbReference type="PROSITE" id="PS51873"/>
    </source>
</evidence>
<dbReference type="InterPro" id="IPR044066">
    <property type="entry name" value="TRIAD_supradom"/>
</dbReference>
<reference evidence="15" key="1">
    <citation type="submission" date="2015-04" db="UniProtKB">
        <authorList>
            <consortium name="EnsemblPlants"/>
        </authorList>
    </citation>
    <scope>IDENTIFICATION</scope>
</reference>
<keyword evidence="6" id="KW-0808">Transferase</keyword>
<dbReference type="Gramene" id="OPUNC06G02050.1">
    <property type="protein sequence ID" value="OPUNC06G02050.1"/>
    <property type="gene ID" value="OPUNC06G02050"/>
</dbReference>
<keyword evidence="7" id="KW-0479">Metal-binding</keyword>
<name>A0A0E0L7G1_ORYPU</name>
<dbReference type="PROSITE" id="PS51873">
    <property type="entry name" value="TRIAD"/>
    <property type="match status" value="1"/>
</dbReference>
<dbReference type="STRING" id="4537.A0A0E0L7G1"/>
<dbReference type="GO" id="GO:0016567">
    <property type="term" value="P:protein ubiquitination"/>
    <property type="evidence" value="ECO:0007669"/>
    <property type="project" value="InterPro"/>
</dbReference>
<dbReference type="EC" id="2.3.2.31" evidence="5"/>
<evidence type="ECO:0000256" key="5">
    <source>
        <dbReference type="ARBA" id="ARBA00012251"/>
    </source>
</evidence>
<dbReference type="Proteomes" id="UP000026962">
    <property type="component" value="Chromosome 6"/>
</dbReference>
<evidence type="ECO:0000256" key="7">
    <source>
        <dbReference type="ARBA" id="ARBA00022723"/>
    </source>
</evidence>
<dbReference type="InterPro" id="IPR002867">
    <property type="entry name" value="IBR_dom"/>
</dbReference>
<dbReference type="SMART" id="SM00647">
    <property type="entry name" value="IBR"/>
    <property type="match status" value="1"/>
</dbReference>
<evidence type="ECO:0000256" key="2">
    <source>
        <dbReference type="ARBA" id="ARBA00001947"/>
    </source>
</evidence>
<dbReference type="Gene3D" id="1.20.120.1750">
    <property type="match status" value="1"/>
</dbReference>
<keyword evidence="10" id="KW-0833">Ubl conjugation pathway</keyword>
<keyword evidence="8" id="KW-0677">Repeat</keyword>
<organism evidence="15">
    <name type="scientific">Oryza punctata</name>
    <name type="common">Red rice</name>
    <dbReference type="NCBI Taxonomy" id="4537"/>
    <lineage>
        <taxon>Eukaryota</taxon>
        <taxon>Viridiplantae</taxon>
        <taxon>Streptophyta</taxon>
        <taxon>Embryophyta</taxon>
        <taxon>Tracheophyta</taxon>
        <taxon>Spermatophyta</taxon>
        <taxon>Magnoliopsida</taxon>
        <taxon>Liliopsida</taxon>
        <taxon>Poales</taxon>
        <taxon>Poaceae</taxon>
        <taxon>BOP clade</taxon>
        <taxon>Oryzoideae</taxon>
        <taxon>Oryzeae</taxon>
        <taxon>Oryzinae</taxon>
        <taxon>Oryza</taxon>
    </lineage>
</organism>